<evidence type="ECO:0000313" key="2">
    <source>
        <dbReference type="EMBL" id="SPO35245.1"/>
    </source>
</evidence>
<feature type="region of interest" description="Disordered" evidence="1">
    <location>
        <begin position="84"/>
        <end position="109"/>
    </location>
</feature>
<dbReference type="Proteomes" id="UP000323386">
    <property type="component" value="Unassembled WGS sequence"/>
</dbReference>
<dbReference type="AlphaFoldDB" id="A0A5C3EU88"/>
<feature type="compositionally biased region" description="Basic and acidic residues" evidence="1">
    <location>
        <begin position="94"/>
        <end position="103"/>
    </location>
</feature>
<name>A0A5C3EU88_9BASI</name>
<keyword evidence="3" id="KW-1185">Reference proteome</keyword>
<feature type="region of interest" description="Disordered" evidence="1">
    <location>
        <begin position="1"/>
        <end position="49"/>
    </location>
</feature>
<protein>
    <submittedName>
        <fullName evidence="2">Uncharacterized protein</fullName>
    </submittedName>
</protein>
<gene>
    <name evidence="2" type="ORF">PSFLO_00716</name>
</gene>
<evidence type="ECO:0000313" key="3">
    <source>
        <dbReference type="Proteomes" id="UP000323386"/>
    </source>
</evidence>
<reference evidence="2 3" key="1">
    <citation type="submission" date="2018-03" db="EMBL/GenBank/DDBJ databases">
        <authorList>
            <person name="Guldener U."/>
        </authorList>
    </citation>
    <scope>NUCLEOTIDE SEQUENCE [LARGE SCALE GENOMIC DNA]</scope>
    <source>
        <strain evidence="2 3">DAOM196992</strain>
    </source>
</reference>
<dbReference type="EMBL" id="OOIP01000001">
    <property type="protein sequence ID" value="SPO35245.1"/>
    <property type="molecule type" value="Genomic_DNA"/>
</dbReference>
<sequence length="288" mass="30875">MPAHFCLRKHTADPPSAALLEVRDDQGRDMGPAGSDSGSNSSSDPSNIAAQTLTQGYPTHPCSRSVDTRYPPLVIIHLLAAPTPPPPLPGAASDRLHRQDRSRPWSGERSQTFLGSLRITVPRLGHQSRRDVLPKNPIRWSFEDIRLTFLPLSCRLALASRFRSMSLSIGSVVLVSPTYSQPLSALHIPPFALRPPVHYIKSPRRLSPPSWGGLSGSWVTARAPRVLAALEGSRVGILSGARAASPFRTEAMTAASSLGSSSATFEPAPPVAAFSVASRGYVETPDGR</sequence>
<feature type="compositionally biased region" description="Low complexity" evidence="1">
    <location>
        <begin position="34"/>
        <end position="47"/>
    </location>
</feature>
<accession>A0A5C3EU88</accession>
<proteinExistence type="predicted"/>
<organism evidence="2 3">
    <name type="scientific">Pseudozyma flocculosa</name>
    <dbReference type="NCBI Taxonomy" id="84751"/>
    <lineage>
        <taxon>Eukaryota</taxon>
        <taxon>Fungi</taxon>
        <taxon>Dikarya</taxon>
        <taxon>Basidiomycota</taxon>
        <taxon>Ustilaginomycotina</taxon>
        <taxon>Ustilaginomycetes</taxon>
        <taxon>Ustilaginales</taxon>
        <taxon>Ustilaginaceae</taxon>
        <taxon>Pseudozyma</taxon>
    </lineage>
</organism>
<evidence type="ECO:0000256" key="1">
    <source>
        <dbReference type="SAM" id="MobiDB-lite"/>
    </source>
</evidence>